<name>A0AAV4V158_CAEEX</name>
<evidence type="ECO:0000313" key="2">
    <source>
        <dbReference type="Proteomes" id="UP001054945"/>
    </source>
</evidence>
<keyword evidence="2" id="KW-1185">Reference proteome</keyword>
<gene>
    <name evidence="1" type="ORF">CEXT_736611</name>
</gene>
<reference evidence="1 2" key="1">
    <citation type="submission" date="2021-06" db="EMBL/GenBank/DDBJ databases">
        <title>Caerostris extrusa draft genome.</title>
        <authorList>
            <person name="Kono N."/>
            <person name="Arakawa K."/>
        </authorList>
    </citation>
    <scope>NUCLEOTIDE SEQUENCE [LARGE SCALE GENOMIC DNA]</scope>
</reference>
<dbReference type="EMBL" id="BPLR01013784">
    <property type="protein sequence ID" value="GIY63778.1"/>
    <property type="molecule type" value="Genomic_DNA"/>
</dbReference>
<evidence type="ECO:0000313" key="1">
    <source>
        <dbReference type="EMBL" id="GIY63778.1"/>
    </source>
</evidence>
<organism evidence="1 2">
    <name type="scientific">Caerostris extrusa</name>
    <name type="common">Bark spider</name>
    <name type="synonym">Caerostris bankana</name>
    <dbReference type="NCBI Taxonomy" id="172846"/>
    <lineage>
        <taxon>Eukaryota</taxon>
        <taxon>Metazoa</taxon>
        <taxon>Ecdysozoa</taxon>
        <taxon>Arthropoda</taxon>
        <taxon>Chelicerata</taxon>
        <taxon>Arachnida</taxon>
        <taxon>Araneae</taxon>
        <taxon>Araneomorphae</taxon>
        <taxon>Entelegynae</taxon>
        <taxon>Araneoidea</taxon>
        <taxon>Araneidae</taxon>
        <taxon>Caerostris</taxon>
    </lineage>
</organism>
<dbReference type="AlphaFoldDB" id="A0AAV4V158"/>
<dbReference type="Proteomes" id="UP001054945">
    <property type="component" value="Unassembled WGS sequence"/>
</dbReference>
<protein>
    <submittedName>
        <fullName evidence="1">Uncharacterized protein</fullName>
    </submittedName>
</protein>
<comment type="caution">
    <text evidence="1">The sequence shown here is derived from an EMBL/GenBank/DDBJ whole genome shotgun (WGS) entry which is preliminary data.</text>
</comment>
<accession>A0AAV4V158</accession>
<sequence>MEQSGIDLIQSLFFWISGIDLIQVLSSGPIRNRFPSISLNSDQSGIDLIQSLFIWINQESISSKYFSAGSTTNPFHPISSHHDQ</sequence>
<proteinExistence type="predicted"/>